<dbReference type="AlphaFoldDB" id="C4VC17"/>
<keyword evidence="1" id="KW-0472">Membrane</keyword>
<dbReference type="EMBL" id="ACOL01001579">
    <property type="protein sequence ID" value="EEQ81235.1"/>
    <property type="molecule type" value="Genomic_DNA"/>
</dbReference>
<dbReference type="InParanoid" id="C4VC17"/>
<protein>
    <submittedName>
        <fullName evidence="2">Uncharacterized protein</fullName>
    </submittedName>
</protein>
<proteinExistence type="predicted"/>
<evidence type="ECO:0000256" key="1">
    <source>
        <dbReference type="SAM" id="Phobius"/>
    </source>
</evidence>
<sequence>MFTTSLGQPALPACFFSFWVKLHMYLIRGIKHYKKQNIIKKRYKFLKFLLSYFVIDTHSLYDVIILNHFNTNFKIYLTINSVEYTLNNLVIIFNANFEIQFFIF</sequence>
<dbReference type="Proteomes" id="UP000009082">
    <property type="component" value="Unassembled WGS sequence"/>
</dbReference>
<organism evidence="2 3">
    <name type="scientific">Vairimorpha ceranae (strain BRL01)</name>
    <name type="common">Microsporidian parasite</name>
    <name type="synonym">Nosema ceranae</name>
    <dbReference type="NCBI Taxonomy" id="578460"/>
    <lineage>
        <taxon>Eukaryota</taxon>
        <taxon>Fungi</taxon>
        <taxon>Fungi incertae sedis</taxon>
        <taxon>Microsporidia</taxon>
        <taxon>Nosematidae</taxon>
        <taxon>Vairimorpha</taxon>
    </lineage>
</organism>
<feature type="transmembrane region" description="Helical" evidence="1">
    <location>
        <begin position="48"/>
        <end position="69"/>
    </location>
</feature>
<feature type="transmembrane region" description="Helical" evidence="1">
    <location>
        <begin position="6"/>
        <end position="27"/>
    </location>
</feature>
<gene>
    <name evidence="2" type="ORF">NCER_102456</name>
</gene>
<dbReference type="HOGENOM" id="CLU_2250853_0_0_1"/>
<keyword evidence="1" id="KW-1133">Transmembrane helix</keyword>
<keyword evidence="1" id="KW-0812">Transmembrane</keyword>
<dbReference type="VEuPathDB" id="MicrosporidiaDB:NCER_102456"/>
<accession>C4VC17</accession>
<comment type="caution">
    <text evidence="2">The sequence shown here is derived from an EMBL/GenBank/DDBJ whole genome shotgun (WGS) entry which is preliminary data.</text>
</comment>
<reference evidence="2 3" key="1">
    <citation type="journal article" date="2009" name="PLoS Pathog.">
        <title>Genomic analyses of the microsporidian Nosema ceranae, an emergent pathogen of honey bees.</title>
        <authorList>
            <person name="Cornman R.S."/>
            <person name="Chen Y.P."/>
            <person name="Schatz M.C."/>
            <person name="Street C."/>
            <person name="Zhao Y."/>
            <person name="Desany B."/>
            <person name="Egholm M."/>
            <person name="Hutchison S."/>
            <person name="Pettis J.S."/>
            <person name="Lipkin W.I."/>
            <person name="Evans J.D."/>
        </authorList>
    </citation>
    <scope>NUCLEOTIDE SEQUENCE [LARGE SCALE GENOMIC DNA]</scope>
    <source>
        <strain evidence="2 3">BRL01</strain>
    </source>
</reference>
<evidence type="ECO:0000313" key="3">
    <source>
        <dbReference type="Proteomes" id="UP000009082"/>
    </source>
</evidence>
<evidence type="ECO:0000313" key="2">
    <source>
        <dbReference type="EMBL" id="EEQ81235.1"/>
    </source>
</evidence>
<name>C4VC17_VAIC1</name>
<dbReference type="KEGG" id="nce:NCER_102456"/>